<name>A0ABS2QXR2_9BACI</name>
<gene>
    <name evidence="1" type="ORF">JOC83_002641</name>
</gene>
<comment type="caution">
    <text evidence="1">The sequence shown here is derived from an EMBL/GenBank/DDBJ whole genome shotgun (WGS) entry which is preliminary data.</text>
</comment>
<dbReference type="EMBL" id="JAFBFC010000004">
    <property type="protein sequence ID" value="MBM7703792.1"/>
    <property type="molecule type" value="Genomic_DNA"/>
</dbReference>
<proteinExistence type="predicted"/>
<dbReference type="RefSeq" id="WP_205187742.1">
    <property type="nucleotide sequence ID" value="NZ_JAFBFC010000004.1"/>
</dbReference>
<keyword evidence="2" id="KW-1185">Reference proteome</keyword>
<sequence length="134" mass="15581">MKKLLIFTLVALLSIFFIDRSYSKQNQAELQQMLISKIEEQQLVNNEIKVNFEELFDFKWDKVYVFTPYTSIKEVNNQLGFTWLGAKSTGIDRRDDVNLIVFVENNQVAQYIELPRSYGDIVAKGEEAFEINGS</sequence>
<protein>
    <submittedName>
        <fullName evidence="1">Uncharacterized protein</fullName>
    </submittedName>
</protein>
<reference evidence="1 2" key="1">
    <citation type="submission" date="2021-01" db="EMBL/GenBank/DDBJ databases">
        <title>Genomic Encyclopedia of Type Strains, Phase IV (KMG-IV): sequencing the most valuable type-strain genomes for metagenomic binning, comparative biology and taxonomic classification.</title>
        <authorList>
            <person name="Goeker M."/>
        </authorList>
    </citation>
    <scope>NUCLEOTIDE SEQUENCE [LARGE SCALE GENOMIC DNA]</scope>
    <source>
        <strain evidence="1 2">DSM 104297</strain>
    </source>
</reference>
<organism evidence="1 2">
    <name type="scientific">Priestia iocasae</name>
    <dbReference type="NCBI Taxonomy" id="2291674"/>
    <lineage>
        <taxon>Bacteria</taxon>
        <taxon>Bacillati</taxon>
        <taxon>Bacillota</taxon>
        <taxon>Bacilli</taxon>
        <taxon>Bacillales</taxon>
        <taxon>Bacillaceae</taxon>
        <taxon>Priestia</taxon>
    </lineage>
</organism>
<accession>A0ABS2QXR2</accession>
<dbReference type="Proteomes" id="UP000809829">
    <property type="component" value="Unassembled WGS sequence"/>
</dbReference>
<evidence type="ECO:0000313" key="2">
    <source>
        <dbReference type="Proteomes" id="UP000809829"/>
    </source>
</evidence>
<evidence type="ECO:0000313" key="1">
    <source>
        <dbReference type="EMBL" id="MBM7703792.1"/>
    </source>
</evidence>